<proteinExistence type="predicted"/>
<comment type="caution">
    <text evidence="1">The sequence shown here is derived from an EMBL/GenBank/DDBJ whole genome shotgun (WGS) entry which is preliminary data.</text>
</comment>
<accession>A0ACC1SX39</accession>
<organism evidence="1 2">
    <name type="scientific">Phlebia brevispora</name>
    <dbReference type="NCBI Taxonomy" id="194682"/>
    <lineage>
        <taxon>Eukaryota</taxon>
        <taxon>Fungi</taxon>
        <taxon>Dikarya</taxon>
        <taxon>Basidiomycota</taxon>
        <taxon>Agaricomycotina</taxon>
        <taxon>Agaricomycetes</taxon>
        <taxon>Polyporales</taxon>
        <taxon>Meruliaceae</taxon>
        <taxon>Phlebia</taxon>
    </lineage>
</organism>
<evidence type="ECO:0000313" key="1">
    <source>
        <dbReference type="EMBL" id="KAJ3548159.1"/>
    </source>
</evidence>
<name>A0ACC1SX39_9APHY</name>
<reference evidence="1" key="1">
    <citation type="submission" date="2022-07" db="EMBL/GenBank/DDBJ databases">
        <title>Genome Sequence of Phlebia brevispora.</title>
        <authorList>
            <person name="Buettner E."/>
        </authorList>
    </citation>
    <scope>NUCLEOTIDE SEQUENCE</scope>
    <source>
        <strain evidence="1">MPL23</strain>
    </source>
</reference>
<dbReference type="Proteomes" id="UP001148662">
    <property type="component" value="Unassembled WGS sequence"/>
</dbReference>
<dbReference type="EMBL" id="JANHOG010000970">
    <property type="protein sequence ID" value="KAJ3548159.1"/>
    <property type="molecule type" value="Genomic_DNA"/>
</dbReference>
<gene>
    <name evidence="1" type="ORF">NM688_g5331</name>
</gene>
<protein>
    <submittedName>
        <fullName evidence="1">Uncharacterized protein</fullName>
    </submittedName>
</protein>
<sequence length="691" mass="78337">MDEYFHRREELIALDRARRVDSSTTLKDVSQLLDEADAIFRVIRTLEEKSVWSETSIAAKAADDTAHIFPGMGFLTARDIIVGTDLFNIVCKMPKGALLHAHLDATVNAKVLLQLVLKHSNIHVRVTERLTPGNLASTVPEFRPFAAQQLAAVSLAADNYQPSDWIPFSLARENFPSSMGGPSGFDKWFLQTLTISPAEAYKTHNTTQKIWAKFGSTFLIAHPLIYYAPIWREYIREFFYSSIEDGISYVEVRINFHARYMFGEDGEENIPHRDWLREYDRVMSEVKADLKEQGREDEFIIYTALRFITPEQLEWYLEDCIALKQEFPHLIAGFDLVAHEDPFNPLIEYIVPLTQFVTRTRELGLDIPFIFHAGETLGDGTAADMNLYDAILLGTKRIGHGFSLIKHPKLIEICREKSIAVEVCPISYVIRAELHEATLRRDARNEILRLTSSMPMHPLPAMMNHGVPVTLCSDDPAVFGNMGLSFDFFQVCWRNHDFDSLAAHFHDYPTLKVVVASEVTGLITIGELARGSFKYCCLTEDEKNRASQIWDKKWRAFLECGVKALEPATRSDGAPLNTRQTAMNQLLPHWLRFPASTLRPFRVQCSLVWSFFVKLRSGQDRVVAQPSFVLLFTGLDVTTSVSSHYPRLTSGPRVGPSRGVQDPVKLFMGSPSFPTRYTIADNDSPAMHIKL</sequence>
<keyword evidence="2" id="KW-1185">Reference proteome</keyword>
<evidence type="ECO:0000313" key="2">
    <source>
        <dbReference type="Proteomes" id="UP001148662"/>
    </source>
</evidence>